<sequence>MHRIVACIVALLMTVGAAGVVRGQELKTEEQKTFYALGLALSQSLGSFNLSEAELELVKSGLADGVLNRTRKVELLAYTSKVQELQASRQAATAAVEKKQGQSFLDKAAAEKGVTKTASGVIVTTLKPGTGPSPAASDTVKVHYTGTLIDGTVFDSSVQRGQPATFPLNGVIKCWTEGVATMKVGGKAKLVCPADAAYGVRGSPPKIKPGATLVFEVELLEIVK</sequence>
<dbReference type="RefSeq" id="WP_107562693.1">
    <property type="nucleotide sequence ID" value="NZ_NVQC01000022.1"/>
</dbReference>
<dbReference type="GO" id="GO:0003755">
    <property type="term" value="F:peptidyl-prolyl cis-trans isomerase activity"/>
    <property type="evidence" value="ECO:0007669"/>
    <property type="project" value="UniProtKB-UniRule"/>
</dbReference>
<evidence type="ECO:0000259" key="7">
    <source>
        <dbReference type="PROSITE" id="PS50059"/>
    </source>
</evidence>
<dbReference type="Proteomes" id="UP000241436">
    <property type="component" value="Unassembled WGS sequence"/>
</dbReference>
<proteinExistence type="inferred from homology"/>
<evidence type="ECO:0000256" key="4">
    <source>
        <dbReference type="ARBA" id="ARBA00023235"/>
    </source>
</evidence>
<evidence type="ECO:0000256" key="2">
    <source>
        <dbReference type="ARBA" id="ARBA00006577"/>
    </source>
</evidence>
<dbReference type="PANTHER" id="PTHR43811:SF19">
    <property type="entry name" value="39 KDA FK506-BINDING NUCLEAR PROTEIN"/>
    <property type="match status" value="1"/>
</dbReference>
<dbReference type="InterPro" id="IPR046357">
    <property type="entry name" value="PPIase_dom_sf"/>
</dbReference>
<name>A0A2T4TXK2_9BACT</name>
<dbReference type="SUPFAM" id="SSF54534">
    <property type="entry name" value="FKBP-like"/>
    <property type="match status" value="1"/>
</dbReference>
<reference evidence="8 9" key="1">
    <citation type="submission" date="2017-09" db="EMBL/GenBank/DDBJ databases">
        <title>Bloom of a denitrifying methanotroph, Candidatus Methylomirabilis limnetica, in a deep stratified lake.</title>
        <authorList>
            <person name="Graf J.S."/>
            <person name="Marchant H.K."/>
            <person name="Tienken D."/>
            <person name="Hach P.F."/>
            <person name="Brand A."/>
            <person name="Schubert C.J."/>
            <person name="Kuypers M.M."/>
            <person name="Milucka J."/>
        </authorList>
    </citation>
    <scope>NUCLEOTIDE SEQUENCE [LARGE SCALE GENOMIC DNA]</scope>
    <source>
        <strain evidence="8 9">Zug</strain>
    </source>
</reference>
<comment type="caution">
    <text evidence="8">The sequence shown here is derived from an EMBL/GenBank/DDBJ whole genome shotgun (WGS) entry which is preliminary data.</text>
</comment>
<evidence type="ECO:0000256" key="6">
    <source>
        <dbReference type="RuleBase" id="RU003915"/>
    </source>
</evidence>
<dbReference type="FunFam" id="3.10.50.40:FF:000006">
    <property type="entry name" value="Peptidyl-prolyl cis-trans isomerase"/>
    <property type="match status" value="1"/>
</dbReference>
<evidence type="ECO:0000313" key="9">
    <source>
        <dbReference type="Proteomes" id="UP000241436"/>
    </source>
</evidence>
<evidence type="ECO:0000256" key="3">
    <source>
        <dbReference type="ARBA" id="ARBA00023110"/>
    </source>
</evidence>
<dbReference type="PANTHER" id="PTHR43811">
    <property type="entry name" value="FKBP-TYPE PEPTIDYL-PROLYL CIS-TRANS ISOMERASE FKPA"/>
    <property type="match status" value="1"/>
</dbReference>
<protein>
    <recommendedName>
        <fullName evidence="6">Peptidyl-prolyl cis-trans isomerase</fullName>
        <ecNumber evidence="6">5.2.1.8</ecNumber>
    </recommendedName>
</protein>
<dbReference type="Pfam" id="PF00254">
    <property type="entry name" value="FKBP_C"/>
    <property type="match status" value="1"/>
</dbReference>
<dbReference type="EMBL" id="NVQC01000022">
    <property type="protein sequence ID" value="PTL35835.1"/>
    <property type="molecule type" value="Genomic_DNA"/>
</dbReference>
<accession>A0A2T4TXK2</accession>
<gene>
    <name evidence="8" type="ORF">CLG94_08770</name>
</gene>
<dbReference type="Pfam" id="PF01346">
    <property type="entry name" value="FKBP_N"/>
    <property type="match status" value="1"/>
</dbReference>
<comment type="catalytic activity">
    <reaction evidence="1 5 6">
        <text>[protein]-peptidylproline (omega=180) = [protein]-peptidylproline (omega=0)</text>
        <dbReference type="Rhea" id="RHEA:16237"/>
        <dbReference type="Rhea" id="RHEA-COMP:10747"/>
        <dbReference type="Rhea" id="RHEA-COMP:10748"/>
        <dbReference type="ChEBI" id="CHEBI:83833"/>
        <dbReference type="ChEBI" id="CHEBI:83834"/>
        <dbReference type="EC" id="5.2.1.8"/>
    </reaction>
</comment>
<evidence type="ECO:0000313" key="8">
    <source>
        <dbReference type="EMBL" id="PTL35835.1"/>
    </source>
</evidence>
<keyword evidence="3 5" id="KW-0697">Rotamase</keyword>
<dbReference type="InterPro" id="IPR000774">
    <property type="entry name" value="PPIase_FKBP_N"/>
</dbReference>
<evidence type="ECO:0000256" key="1">
    <source>
        <dbReference type="ARBA" id="ARBA00000971"/>
    </source>
</evidence>
<dbReference type="OrthoDB" id="9812109at2"/>
<dbReference type="InterPro" id="IPR001179">
    <property type="entry name" value="PPIase_FKBP_dom"/>
</dbReference>
<comment type="similarity">
    <text evidence="2 6">Belongs to the FKBP-type PPIase family.</text>
</comment>
<dbReference type="AlphaFoldDB" id="A0A2T4TXK2"/>
<reference evidence="9" key="2">
    <citation type="journal article" date="2018" name="Environ. Microbiol.">
        <title>Bloom of a denitrifying methanotroph, 'Candidatus Methylomirabilis limnetica', in a deep stratified lake.</title>
        <authorList>
            <person name="Graf J.S."/>
            <person name="Mayr M.J."/>
            <person name="Marchant H.K."/>
            <person name="Tienken D."/>
            <person name="Hach P.F."/>
            <person name="Brand A."/>
            <person name="Schubert C.J."/>
            <person name="Kuypers M.M."/>
            <person name="Milucka J."/>
        </authorList>
    </citation>
    <scope>NUCLEOTIDE SEQUENCE [LARGE SCALE GENOMIC DNA]</scope>
    <source>
        <strain evidence="9">Zug</strain>
    </source>
</reference>
<evidence type="ECO:0000256" key="5">
    <source>
        <dbReference type="PROSITE-ProRule" id="PRU00277"/>
    </source>
</evidence>
<organism evidence="8 9">
    <name type="scientific">Candidatus Methylomirabilis limnetica</name>
    <dbReference type="NCBI Taxonomy" id="2033718"/>
    <lineage>
        <taxon>Bacteria</taxon>
        <taxon>Candidatus Methylomirabilota</taxon>
        <taxon>Candidatus Methylomirabilia</taxon>
        <taxon>Candidatus Methylomirabilales</taxon>
        <taxon>Candidatus Methylomirabilaceae</taxon>
        <taxon>Candidatus Methylomirabilis</taxon>
    </lineage>
</organism>
<dbReference type="Gene3D" id="3.10.50.40">
    <property type="match status" value="1"/>
</dbReference>
<keyword evidence="4 5" id="KW-0413">Isomerase</keyword>
<dbReference type="PROSITE" id="PS50059">
    <property type="entry name" value="FKBP_PPIASE"/>
    <property type="match status" value="1"/>
</dbReference>
<dbReference type="Gene3D" id="1.10.287.460">
    <property type="entry name" value="Peptidyl-prolyl cis-trans isomerase, FKBP-type, N-terminal domain"/>
    <property type="match status" value="1"/>
</dbReference>
<feature type="domain" description="PPIase FKBP-type" evidence="7">
    <location>
        <begin position="137"/>
        <end position="223"/>
    </location>
</feature>
<keyword evidence="9" id="KW-1185">Reference proteome</keyword>
<dbReference type="EC" id="5.2.1.8" evidence="6"/>
<dbReference type="InterPro" id="IPR036944">
    <property type="entry name" value="PPIase_FKBP_N_sf"/>
</dbReference>
<dbReference type="GO" id="GO:0006457">
    <property type="term" value="P:protein folding"/>
    <property type="evidence" value="ECO:0007669"/>
    <property type="project" value="InterPro"/>
</dbReference>